<keyword evidence="3" id="KW-1185">Reference proteome</keyword>
<dbReference type="SMART" id="SM00175">
    <property type="entry name" value="RAB"/>
    <property type="match status" value="1"/>
</dbReference>
<dbReference type="Pfam" id="PF00071">
    <property type="entry name" value="Ras"/>
    <property type="match status" value="1"/>
</dbReference>
<dbReference type="Proteomes" id="UP000179807">
    <property type="component" value="Unassembled WGS sequence"/>
</dbReference>
<dbReference type="InterPro" id="IPR005225">
    <property type="entry name" value="Small_GTP-bd"/>
</dbReference>
<protein>
    <submittedName>
        <fullName evidence="2">GTP-binding protein ypt5</fullName>
    </submittedName>
</protein>
<dbReference type="SMART" id="SM00174">
    <property type="entry name" value="RHO"/>
    <property type="match status" value="1"/>
</dbReference>
<dbReference type="PROSITE" id="PS51421">
    <property type="entry name" value="RAS"/>
    <property type="match status" value="1"/>
</dbReference>
<name>A0A1J4K1H8_9EUKA</name>
<evidence type="ECO:0000313" key="2">
    <source>
        <dbReference type="EMBL" id="OHT05289.1"/>
    </source>
</evidence>
<dbReference type="SMART" id="SM00173">
    <property type="entry name" value="RAS"/>
    <property type="match status" value="1"/>
</dbReference>
<accession>A0A1J4K1H8</accession>
<dbReference type="PANTHER" id="PTHR47978">
    <property type="match status" value="1"/>
</dbReference>
<reference evidence="2" key="1">
    <citation type="submission" date="2016-10" db="EMBL/GenBank/DDBJ databases">
        <authorList>
            <person name="Benchimol M."/>
            <person name="Almeida L.G."/>
            <person name="Vasconcelos A.T."/>
            <person name="Perreira-Neves A."/>
            <person name="Rosa I.A."/>
            <person name="Tasca T."/>
            <person name="Bogo M.R."/>
            <person name="de Souza W."/>
        </authorList>
    </citation>
    <scope>NUCLEOTIDE SEQUENCE [LARGE SCALE GENOMIC DNA]</scope>
    <source>
        <strain evidence="2">K</strain>
    </source>
</reference>
<evidence type="ECO:0000313" key="3">
    <source>
        <dbReference type="Proteomes" id="UP000179807"/>
    </source>
</evidence>
<organism evidence="2 3">
    <name type="scientific">Tritrichomonas foetus</name>
    <dbReference type="NCBI Taxonomy" id="1144522"/>
    <lineage>
        <taxon>Eukaryota</taxon>
        <taxon>Metamonada</taxon>
        <taxon>Parabasalia</taxon>
        <taxon>Tritrichomonadida</taxon>
        <taxon>Tritrichomonadidae</taxon>
        <taxon>Tritrichomonas</taxon>
    </lineage>
</organism>
<dbReference type="RefSeq" id="XP_068358425.1">
    <property type="nucleotide sequence ID" value="XM_068505271.1"/>
</dbReference>
<keyword evidence="1" id="KW-0547">Nucleotide-binding</keyword>
<dbReference type="GO" id="GO:0005525">
    <property type="term" value="F:GTP binding"/>
    <property type="evidence" value="ECO:0007669"/>
    <property type="project" value="InterPro"/>
</dbReference>
<dbReference type="Gene3D" id="3.40.50.300">
    <property type="entry name" value="P-loop containing nucleotide triphosphate hydrolases"/>
    <property type="match status" value="1"/>
</dbReference>
<dbReference type="OrthoDB" id="265044at2759"/>
<dbReference type="GO" id="GO:0003924">
    <property type="term" value="F:GTPase activity"/>
    <property type="evidence" value="ECO:0007669"/>
    <property type="project" value="InterPro"/>
</dbReference>
<dbReference type="SUPFAM" id="SSF52540">
    <property type="entry name" value="P-loop containing nucleoside triphosphate hydrolases"/>
    <property type="match status" value="1"/>
</dbReference>
<dbReference type="FunFam" id="3.40.50.300:FF:001447">
    <property type="entry name" value="Ras-related protein Rab-1B"/>
    <property type="match status" value="1"/>
</dbReference>
<comment type="caution">
    <text evidence="2">The sequence shown here is derived from an EMBL/GenBank/DDBJ whole genome shotgun (WGS) entry which is preliminary data.</text>
</comment>
<dbReference type="InterPro" id="IPR027417">
    <property type="entry name" value="P-loop_NTPase"/>
</dbReference>
<dbReference type="EMBL" id="MLAK01000762">
    <property type="protein sequence ID" value="OHT05289.1"/>
    <property type="molecule type" value="Genomic_DNA"/>
</dbReference>
<dbReference type="GeneID" id="94839975"/>
<dbReference type="NCBIfam" id="TIGR00231">
    <property type="entry name" value="small_GTP"/>
    <property type="match status" value="1"/>
</dbReference>
<proteinExistence type="predicted"/>
<dbReference type="AlphaFoldDB" id="A0A1J4K1H8"/>
<dbReference type="PROSITE" id="PS51419">
    <property type="entry name" value="RAB"/>
    <property type="match status" value="1"/>
</dbReference>
<dbReference type="CDD" id="cd00154">
    <property type="entry name" value="Rab"/>
    <property type="match status" value="1"/>
</dbReference>
<gene>
    <name evidence="2" type="primary">ypt5</name>
    <name evidence="2" type="ORF">TRFO_26978</name>
</gene>
<dbReference type="InterPro" id="IPR001806">
    <property type="entry name" value="Small_GTPase"/>
</dbReference>
<evidence type="ECO:0000256" key="1">
    <source>
        <dbReference type="ARBA" id="ARBA00022741"/>
    </source>
</evidence>
<dbReference type="VEuPathDB" id="TrichDB:TRFO_26978"/>
<sequence>MVDGKSVKLNIWDTAGQERYKSTVPIYLRDAHCIILVFDLTSSETWESIKEWHDSQIGSFEVKPLIVLCGNKNDLKIEVSEDDVKEWANDHNVSYYFTSAATGKGIKELFMYIARTLMVKFPQDIGDTQSTLAAKQKSECAC</sequence>